<dbReference type="InterPro" id="IPR006553">
    <property type="entry name" value="Leu-rich_rpt_Cys-con_subtyp"/>
</dbReference>
<organism evidence="1 2">
    <name type="scientific">Cyanidium caldarium</name>
    <name type="common">Red alga</name>
    <dbReference type="NCBI Taxonomy" id="2771"/>
    <lineage>
        <taxon>Eukaryota</taxon>
        <taxon>Rhodophyta</taxon>
        <taxon>Bangiophyceae</taxon>
        <taxon>Cyanidiales</taxon>
        <taxon>Cyanidiaceae</taxon>
        <taxon>Cyanidium</taxon>
    </lineage>
</organism>
<dbReference type="SMART" id="SM00367">
    <property type="entry name" value="LRR_CC"/>
    <property type="match status" value="4"/>
</dbReference>
<gene>
    <name evidence="1" type="ORF">CDCA_CDCA07G2274</name>
</gene>
<dbReference type="InterPro" id="IPR032675">
    <property type="entry name" value="LRR_dom_sf"/>
</dbReference>
<accession>A0AAV9IVD6</accession>
<proteinExistence type="predicted"/>
<dbReference type="Gene3D" id="3.80.10.10">
    <property type="entry name" value="Ribonuclease Inhibitor"/>
    <property type="match status" value="1"/>
</dbReference>
<dbReference type="GO" id="GO:0005737">
    <property type="term" value="C:cytoplasm"/>
    <property type="evidence" value="ECO:0007669"/>
    <property type="project" value="TreeGrafter"/>
</dbReference>
<dbReference type="Proteomes" id="UP001301350">
    <property type="component" value="Unassembled WGS sequence"/>
</dbReference>
<dbReference type="PANTHER" id="PTHR13382">
    <property type="entry name" value="MITOCHONDRIAL ATP SYNTHASE COUPLING FACTOR B"/>
    <property type="match status" value="1"/>
</dbReference>
<comment type="caution">
    <text evidence="1">The sequence shown here is derived from an EMBL/GenBank/DDBJ whole genome shotgun (WGS) entry which is preliminary data.</text>
</comment>
<keyword evidence="2" id="KW-1185">Reference proteome</keyword>
<dbReference type="InterPro" id="IPR050648">
    <property type="entry name" value="F-box_LRR-repeat"/>
</dbReference>
<sequence length="292" mass="32449">MRTTSFGGLPDEVLAEVLWLASDGGEELAWLCVQAAAVCSRWHVAVRLRVLPRLQRVVLTSLERHLNRTLHGGDRGPKAPAVAERPLAWSASLQRLLDDCCSAHTLAAGECYRLISDRTVRGVERWPARLRQLHFSHCARLGDDGLECLLQRLNGPSVHTLTFFSGKFTVRAAQTIAARCPQLQHLALPYSLLDDEGLRALAQLQCLTHLQLRGCEHITDAGVCHLTTVQTLDLALCPQVTDRALLRLARHGRLRELTLAYQRYNVWCSGRWTPCGVDSVQEAGVSVRFIDA</sequence>
<dbReference type="SUPFAM" id="SSF52047">
    <property type="entry name" value="RNI-like"/>
    <property type="match status" value="1"/>
</dbReference>
<evidence type="ECO:0000313" key="1">
    <source>
        <dbReference type="EMBL" id="KAK4536249.1"/>
    </source>
</evidence>
<protein>
    <recommendedName>
        <fullName evidence="3">F-box domain-containing protein</fullName>
    </recommendedName>
</protein>
<dbReference type="Pfam" id="PF13516">
    <property type="entry name" value="LRR_6"/>
    <property type="match status" value="3"/>
</dbReference>
<dbReference type="InterPro" id="IPR001611">
    <property type="entry name" value="Leu-rich_rpt"/>
</dbReference>
<evidence type="ECO:0008006" key="3">
    <source>
        <dbReference type="Google" id="ProtNLM"/>
    </source>
</evidence>
<name>A0AAV9IVD6_CYACA</name>
<dbReference type="EMBL" id="JANCYW010000007">
    <property type="protein sequence ID" value="KAK4536249.1"/>
    <property type="molecule type" value="Genomic_DNA"/>
</dbReference>
<evidence type="ECO:0000313" key="2">
    <source>
        <dbReference type="Proteomes" id="UP001301350"/>
    </source>
</evidence>
<dbReference type="AlphaFoldDB" id="A0AAV9IVD6"/>
<reference evidence="1 2" key="1">
    <citation type="submission" date="2022-07" db="EMBL/GenBank/DDBJ databases">
        <title>Genome-wide signatures of adaptation to extreme environments.</title>
        <authorList>
            <person name="Cho C.H."/>
            <person name="Yoon H.S."/>
        </authorList>
    </citation>
    <scope>NUCLEOTIDE SEQUENCE [LARGE SCALE GENOMIC DNA]</scope>
    <source>
        <strain evidence="1 2">DBV 063 E5</strain>
    </source>
</reference>